<proteinExistence type="predicted"/>
<name>A0A3G2R555_9FIRM</name>
<dbReference type="KEGG" id="bacg:D2962_07585"/>
<dbReference type="AlphaFoldDB" id="A0A3G2R555"/>
<sequence>MLQRIISAVVGIILLGYIINVGGWLFFLTISLLNIFAIYELHNAFKKININITFGQLSVFTIMLLFSAQYILKLNFMIIPLSLCFC</sequence>
<evidence type="ECO:0008006" key="4">
    <source>
        <dbReference type="Google" id="ProtNLM"/>
    </source>
</evidence>
<evidence type="ECO:0000313" key="3">
    <source>
        <dbReference type="Proteomes" id="UP000280960"/>
    </source>
</evidence>
<feature type="transmembrane region" description="Helical" evidence="1">
    <location>
        <begin position="6"/>
        <end position="39"/>
    </location>
</feature>
<dbReference type="EMBL" id="CP033169">
    <property type="protein sequence ID" value="AYO30501.1"/>
    <property type="molecule type" value="Genomic_DNA"/>
</dbReference>
<evidence type="ECO:0000313" key="2">
    <source>
        <dbReference type="EMBL" id="AYO30501.1"/>
    </source>
</evidence>
<protein>
    <recommendedName>
        <fullName evidence="4">Phosphatidate cytidylyltransferase</fullName>
    </recommendedName>
</protein>
<keyword evidence="1" id="KW-0472">Membrane</keyword>
<keyword evidence="1" id="KW-0812">Transmembrane</keyword>
<gene>
    <name evidence="2" type="ORF">D2962_07585</name>
</gene>
<feature type="transmembrane region" description="Helical" evidence="1">
    <location>
        <begin position="51"/>
        <end position="72"/>
    </location>
</feature>
<keyword evidence="3" id="KW-1185">Reference proteome</keyword>
<reference evidence="2 3" key="1">
    <citation type="submission" date="2018-10" db="EMBL/GenBank/DDBJ databases">
        <authorList>
            <person name="Zhang X."/>
        </authorList>
    </citation>
    <scope>NUCLEOTIDE SEQUENCE [LARGE SCALE GENOMIC DNA]</scope>
    <source>
        <strain evidence="2 3">SK-G1</strain>
    </source>
</reference>
<organism evidence="2 3">
    <name type="scientific">Biomaibacter acetigenes</name>
    <dbReference type="NCBI Taxonomy" id="2316383"/>
    <lineage>
        <taxon>Bacteria</taxon>
        <taxon>Bacillati</taxon>
        <taxon>Bacillota</taxon>
        <taxon>Clostridia</taxon>
        <taxon>Thermosediminibacterales</taxon>
        <taxon>Tepidanaerobacteraceae</taxon>
        <taxon>Biomaibacter</taxon>
    </lineage>
</organism>
<keyword evidence="1" id="KW-1133">Transmembrane helix</keyword>
<evidence type="ECO:0000256" key="1">
    <source>
        <dbReference type="SAM" id="Phobius"/>
    </source>
</evidence>
<accession>A0A3G2R555</accession>
<dbReference type="Proteomes" id="UP000280960">
    <property type="component" value="Chromosome"/>
</dbReference>